<name>A0A1K0IS58_CUPNE</name>
<protein>
    <submittedName>
        <fullName evidence="1">Uncharacterized protein</fullName>
    </submittedName>
</protein>
<organism evidence="1">
    <name type="scientific">Cupriavidus necator</name>
    <name type="common">Alcaligenes eutrophus</name>
    <name type="synonym">Ralstonia eutropha</name>
    <dbReference type="NCBI Taxonomy" id="106590"/>
    <lineage>
        <taxon>Bacteria</taxon>
        <taxon>Pseudomonadati</taxon>
        <taxon>Pseudomonadota</taxon>
        <taxon>Betaproteobacteria</taxon>
        <taxon>Burkholderiales</taxon>
        <taxon>Burkholderiaceae</taxon>
        <taxon>Cupriavidus</taxon>
    </lineage>
</organism>
<proteinExistence type="predicted"/>
<dbReference type="EMBL" id="FMSH01000170">
    <property type="protein sequence ID" value="SCU75759.1"/>
    <property type="molecule type" value="Genomic_DNA"/>
</dbReference>
<reference evidence="1" key="1">
    <citation type="submission" date="2016-09" db="EMBL/GenBank/DDBJ databases">
        <authorList>
            <person name="Capua I."/>
            <person name="De Benedictis P."/>
            <person name="Joannis T."/>
            <person name="Lombin L.H."/>
            <person name="Cattoli G."/>
        </authorList>
    </citation>
    <scope>NUCLEOTIDE SEQUENCE</scope>
    <source>
        <strain evidence="1">B9</strain>
    </source>
</reference>
<gene>
    <name evidence="1" type="ORF">CNECB9_2510006</name>
</gene>
<evidence type="ECO:0000313" key="1">
    <source>
        <dbReference type="EMBL" id="SCU75759.1"/>
    </source>
</evidence>
<dbReference type="AlphaFoldDB" id="A0A1K0IS58"/>
<accession>A0A1K0IS58</accession>
<sequence length="84" mass="9310">MFASNPREQTLSHPVISIVKRNDDTLAKVNVPCTCGKSRARTESMQGEVLQTMVPQHYYESTSELPCAVSVAGDFDRHRAAMRG</sequence>